<keyword evidence="6" id="KW-0238">DNA-binding</keyword>
<sequence>MARLVKRAYKYRFYPTSEQAEELARTFGCVRLVYNKTLAERTRAYTSEGRRVSYVESSATLTAWKKTDELAFLNEVSSVPLQQALRHLQAAFANFFARRAGYPAFKSRKKSRASAEYTRSAFTWRDGRLTLAKMREPLDVVWSRPLPEGARPSTVTVSKDAAGRWFVSILVEETIRPLPPAESRVGVDAGIITPATLSTGEKIVKPKHDRADRRRLARAQRDLARKQKGSANRQKARVALARIHARIADRRRDFLHKLTTRLVRENQTVMIEDLAVRNMGRNHSLARSISDASWRLMRSMLEYKSAWYGRELIVIDLWFPSSKTCSACGTLREEMPLGVRAWECACGALHDRDVNAAINILAAGLAKR</sequence>
<keyword evidence="3" id="KW-0815">Transposition</keyword>
<dbReference type="EMBL" id="JABWGN010000006">
    <property type="protein sequence ID" value="NUW32841.1"/>
    <property type="molecule type" value="Genomic_DNA"/>
</dbReference>
<dbReference type="Proteomes" id="UP000586042">
    <property type="component" value="Unassembled WGS sequence"/>
</dbReference>
<evidence type="ECO:0000256" key="3">
    <source>
        <dbReference type="ARBA" id="ARBA00022578"/>
    </source>
</evidence>
<evidence type="ECO:0000256" key="2">
    <source>
        <dbReference type="ARBA" id="ARBA00011044"/>
    </source>
</evidence>
<dbReference type="AlphaFoldDB" id="A0A7Y6I7G7"/>
<keyword evidence="7" id="KW-0233">DNA recombination</keyword>
<gene>
    <name evidence="11" type="primary">tnpB</name>
    <name evidence="11" type="ORF">HTZ77_15565</name>
</gene>
<dbReference type="GO" id="GO:0032196">
    <property type="term" value="P:transposition"/>
    <property type="evidence" value="ECO:0007669"/>
    <property type="project" value="UniProtKB-KW"/>
</dbReference>
<keyword evidence="4" id="KW-0479">Metal-binding</keyword>
<dbReference type="NCBIfam" id="TIGR01766">
    <property type="entry name" value="IS200/IS605 family accessory protein TnpB-like domain"/>
    <property type="match status" value="1"/>
</dbReference>
<dbReference type="Pfam" id="PF12323">
    <property type="entry name" value="HTH_OrfB_IS605"/>
    <property type="match status" value="1"/>
</dbReference>
<evidence type="ECO:0000259" key="8">
    <source>
        <dbReference type="Pfam" id="PF01385"/>
    </source>
</evidence>
<dbReference type="PANTHER" id="PTHR30405">
    <property type="entry name" value="TRANSPOSASE"/>
    <property type="match status" value="1"/>
</dbReference>
<accession>A0A7Y6I7G7</accession>
<proteinExistence type="inferred from homology"/>
<feature type="domain" description="Cas12f1-like TNB" evidence="9">
    <location>
        <begin position="294"/>
        <end position="360"/>
    </location>
</feature>
<dbReference type="Pfam" id="PF07282">
    <property type="entry name" value="Cas12f1-like_TNB"/>
    <property type="match status" value="1"/>
</dbReference>
<dbReference type="Pfam" id="PF01385">
    <property type="entry name" value="OrfB_IS605"/>
    <property type="match status" value="1"/>
</dbReference>
<name>A0A7Y6I7G7_9ACTN</name>
<reference evidence="11 12" key="1">
    <citation type="submission" date="2020-06" db="EMBL/GenBank/DDBJ databases">
        <title>Nonomuraea sp. SMC257, a novel actinomycete isolated from soil.</title>
        <authorList>
            <person name="Chanama M."/>
        </authorList>
    </citation>
    <scope>NUCLEOTIDE SEQUENCE [LARGE SCALE GENOMIC DNA]</scope>
    <source>
        <strain evidence="11 12">SMC257</strain>
    </source>
</reference>
<dbReference type="PANTHER" id="PTHR30405:SF25">
    <property type="entry name" value="RNA-GUIDED DNA ENDONUCLEASE INSQ-RELATED"/>
    <property type="match status" value="1"/>
</dbReference>
<feature type="domain" description="Transposase putative helix-turn-helix" evidence="10">
    <location>
        <begin position="1"/>
        <end position="49"/>
    </location>
</feature>
<evidence type="ECO:0000256" key="6">
    <source>
        <dbReference type="ARBA" id="ARBA00023125"/>
    </source>
</evidence>
<dbReference type="InterPro" id="IPR051399">
    <property type="entry name" value="RNA-guided_DNA_endo/Transpos"/>
</dbReference>
<comment type="similarity">
    <text evidence="2">In the N-terminal section; belongs to the transposase 2 family.</text>
</comment>
<dbReference type="InterPro" id="IPR010095">
    <property type="entry name" value="Cas12f1-like_TNB"/>
</dbReference>
<evidence type="ECO:0000256" key="5">
    <source>
        <dbReference type="ARBA" id="ARBA00022833"/>
    </source>
</evidence>
<comment type="similarity">
    <text evidence="1">In the C-terminal section; belongs to the transposase 35 family.</text>
</comment>
<evidence type="ECO:0000256" key="7">
    <source>
        <dbReference type="ARBA" id="ARBA00023172"/>
    </source>
</evidence>
<dbReference type="GO" id="GO:0006310">
    <property type="term" value="P:DNA recombination"/>
    <property type="evidence" value="ECO:0007669"/>
    <property type="project" value="UniProtKB-KW"/>
</dbReference>
<comment type="caution">
    <text evidence="11">The sequence shown here is derived from an EMBL/GenBank/DDBJ whole genome shotgun (WGS) entry which is preliminary data.</text>
</comment>
<evidence type="ECO:0000259" key="9">
    <source>
        <dbReference type="Pfam" id="PF07282"/>
    </source>
</evidence>
<dbReference type="NCBIfam" id="NF040570">
    <property type="entry name" value="guided_TnpB"/>
    <property type="match status" value="1"/>
</dbReference>
<keyword evidence="12" id="KW-1185">Reference proteome</keyword>
<evidence type="ECO:0000313" key="12">
    <source>
        <dbReference type="Proteomes" id="UP000586042"/>
    </source>
</evidence>
<evidence type="ECO:0000313" key="11">
    <source>
        <dbReference type="EMBL" id="NUW32841.1"/>
    </source>
</evidence>
<dbReference type="InterPro" id="IPR001959">
    <property type="entry name" value="Transposase"/>
</dbReference>
<dbReference type="InterPro" id="IPR021027">
    <property type="entry name" value="Transposase_put_HTH"/>
</dbReference>
<keyword evidence="5" id="KW-0862">Zinc</keyword>
<organism evidence="11 12">
    <name type="scientific">Nonomuraea montanisoli</name>
    <dbReference type="NCBI Taxonomy" id="2741721"/>
    <lineage>
        <taxon>Bacteria</taxon>
        <taxon>Bacillati</taxon>
        <taxon>Actinomycetota</taxon>
        <taxon>Actinomycetes</taxon>
        <taxon>Streptosporangiales</taxon>
        <taxon>Streptosporangiaceae</taxon>
        <taxon>Nonomuraea</taxon>
    </lineage>
</organism>
<evidence type="ECO:0000259" key="10">
    <source>
        <dbReference type="Pfam" id="PF12323"/>
    </source>
</evidence>
<dbReference type="GO" id="GO:0046872">
    <property type="term" value="F:metal ion binding"/>
    <property type="evidence" value="ECO:0007669"/>
    <property type="project" value="UniProtKB-KW"/>
</dbReference>
<evidence type="ECO:0000256" key="4">
    <source>
        <dbReference type="ARBA" id="ARBA00022723"/>
    </source>
</evidence>
<protein>
    <submittedName>
        <fullName evidence="11">IS200/IS605 family element transposase accessory protein TnpB</fullName>
    </submittedName>
</protein>
<feature type="domain" description="Probable transposase IS891/IS1136/IS1341" evidence="8">
    <location>
        <begin position="169"/>
        <end position="281"/>
    </location>
</feature>
<evidence type="ECO:0000256" key="1">
    <source>
        <dbReference type="ARBA" id="ARBA00008761"/>
    </source>
</evidence>
<dbReference type="GO" id="GO:0003677">
    <property type="term" value="F:DNA binding"/>
    <property type="evidence" value="ECO:0007669"/>
    <property type="project" value="UniProtKB-KW"/>
</dbReference>